<dbReference type="PATRIC" id="fig|360411.5.peg.2702"/>
<evidence type="ECO:0000313" key="3">
    <source>
        <dbReference type="Proteomes" id="UP000050514"/>
    </source>
</evidence>
<comment type="caution">
    <text evidence="2">The sequence shown here is derived from an EMBL/GenBank/DDBJ whole genome shotgun (WGS) entry which is preliminary data.</text>
</comment>
<dbReference type="PANTHER" id="PTHR47786">
    <property type="entry name" value="ALPHA-1,4-GLUCAN:MALTOSE-1-PHOSPHATE MALTOSYLTRANSFERASE"/>
    <property type="match status" value="1"/>
</dbReference>
<dbReference type="OrthoDB" id="9808590at2"/>
<name>A0A0N8GMC7_9CHLR</name>
<sequence>MEFHISRQARDRYQFDESLFSFNGNVIFANFHAARQFAQKMNAYRDLINYPESAVRAGQINALGLEDEILHLVAFLYRQQKNPQVMEQALGDLERVLGKEKVDELLLAFTMEFPPLSVYKGEVSPEDYLKQFTNGASNRANTLEEILLLWVNNKNPAVNPYLELFDDENLSQLTVYNKAIQELYQFFDQQPPFGPDLQNLIDMLRAPAIAHPYSLFEQLEYIRQRWGDLLGKYLYRLLSSLDFIKEEEKISFLGPGPVEIPLYDRLSGEGEPENFSPDREWMPRLVLMAKNTYVWLDQLSKKYERPISRLDQIPEEELAQLAEWGFSGLWLIGLWERSKASARIKQLCGNPEAISSAYSLAGYTIAADLGGEQAYQTLRERAWKYGIRLASDMVPNHMGIDSSWVIEHPDWFISLDYSPFPSYTFSGPDLSSNPNIEILLEDHYYTRTDAAVVFKRRDKNTGATQFIYHGNDGTSMPWNDTAQLNYLNPQVRETVIQTILEVARRFPIIRFDAAMTLTKRHYQRLWFPEPGTGGAIPSRAEHGMTKEAFDRAFPTEFWREVVDRVAKEAPDTLLLAEAFWLMEGYFVRTLGMHRVYNSAFMNMLRNEDNAGYRKLIKNTIEFEPEILKRYVNFMNNPDERTAVDQFGKGDKYFGICVMMSTLPGLPMFGHGQIEGYAEKYGMEFRRAYWDEKPDPYLVERHKRQIFPLLHRRALFAGVDNFLLYDFFTSGGWVNEDVFAYSNRLGQDRALVIYHNKFAETEGWIRWSAGFKSREKGTTKLAQKSLSEGLGLSGQENHFVIFRDLLTSMEYIRPADEMAQKGLHIQLSAYQAYVFSDFREVPDDEFGSYRSLSQYLAGRGVPNIQEALHELLLAPILRPWREIVNPGYLQFLLDHQVSQQQPEIPEHLIPEAVQKLEALLNGITQMTGFRNNRELILTTLQKQLEFLLHLQSPQKIFPVPIRGQSPRAFEYLQTGLKNAKESSLVAFVYPFLHKLGLLKDQKEHPSQTLSWIEEWRLMDAVMETAHHIGVDGAISWRIPPTLRIIINHQDWYEKLAGQSLSRIMEFWLSDLEVQRFIGVNRYKDVLWYNQEAFKNFIWWMSWVAVINEVGKPASTHASILETLLASNEIAQKFLQAEQLSGFQITNLMDQIAELD</sequence>
<accession>A0A0N8GMC7</accession>
<dbReference type="Proteomes" id="UP000050514">
    <property type="component" value="Unassembled WGS sequence"/>
</dbReference>
<dbReference type="EMBL" id="LGHJ01000016">
    <property type="protein sequence ID" value="KPL74930.1"/>
    <property type="molecule type" value="Genomic_DNA"/>
</dbReference>
<organism evidence="2 3">
    <name type="scientific">Bellilinea caldifistulae</name>
    <dbReference type="NCBI Taxonomy" id="360411"/>
    <lineage>
        <taxon>Bacteria</taxon>
        <taxon>Bacillati</taxon>
        <taxon>Chloroflexota</taxon>
        <taxon>Anaerolineae</taxon>
        <taxon>Anaerolineales</taxon>
        <taxon>Anaerolineaceae</taxon>
        <taxon>Bellilinea</taxon>
    </lineage>
</organism>
<dbReference type="PANTHER" id="PTHR47786:SF2">
    <property type="entry name" value="GLYCOSYL HYDROLASE FAMILY 13 CATALYTIC DOMAIN-CONTAINING PROTEIN"/>
    <property type="match status" value="1"/>
</dbReference>
<dbReference type="InterPro" id="IPR017853">
    <property type="entry name" value="GH"/>
</dbReference>
<gene>
    <name evidence="2" type="ORF">AC812_10430</name>
</gene>
<evidence type="ECO:0000259" key="1">
    <source>
        <dbReference type="SMART" id="SM00642"/>
    </source>
</evidence>
<evidence type="ECO:0000313" key="2">
    <source>
        <dbReference type="EMBL" id="KPL74930.1"/>
    </source>
</evidence>
<feature type="domain" description="Glycosyl hydrolase family 13 catalytic" evidence="1">
    <location>
        <begin position="291"/>
        <end position="712"/>
    </location>
</feature>
<dbReference type="SMART" id="SM00642">
    <property type="entry name" value="Aamy"/>
    <property type="match status" value="1"/>
</dbReference>
<dbReference type="Gene3D" id="3.20.20.80">
    <property type="entry name" value="Glycosidases"/>
    <property type="match status" value="1"/>
</dbReference>
<dbReference type="SUPFAM" id="SSF51445">
    <property type="entry name" value="(Trans)glycosidases"/>
    <property type="match status" value="1"/>
</dbReference>
<proteinExistence type="predicted"/>
<keyword evidence="3" id="KW-1185">Reference proteome</keyword>
<dbReference type="InterPro" id="IPR006047">
    <property type="entry name" value="GH13_cat_dom"/>
</dbReference>
<dbReference type="AlphaFoldDB" id="A0A0N8GMC7"/>
<dbReference type="STRING" id="360411.AC812_10430"/>
<dbReference type="GO" id="GO:0005975">
    <property type="term" value="P:carbohydrate metabolic process"/>
    <property type="evidence" value="ECO:0007669"/>
    <property type="project" value="InterPro"/>
</dbReference>
<reference evidence="2 3" key="1">
    <citation type="submission" date="2015-07" db="EMBL/GenBank/DDBJ databases">
        <title>Draft genome of Bellilinea caldifistulae DSM 17877.</title>
        <authorList>
            <person name="Hemp J."/>
            <person name="Ward L.M."/>
            <person name="Pace L.A."/>
            <person name="Fischer W.W."/>
        </authorList>
    </citation>
    <scope>NUCLEOTIDE SEQUENCE [LARGE SCALE GENOMIC DNA]</scope>
    <source>
        <strain evidence="2 3">GOMI-1</strain>
    </source>
</reference>
<protein>
    <submittedName>
        <fullName evidence="2">Alpha-amylase</fullName>
    </submittedName>
</protein>
<dbReference type="RefSeq" id="WP_061915876.1">
    <property type="nucleotide sequence ID" value="NZ_DF967971.1"/>
</dbReference>